<dbReference type="InterPro" id="IPR037069">
    <property type="entry name" value="AcylCoA_DH/ox_N_sf"/>
</dbReference>
<proteinExistence type="inferred from homology"/>
<dbReference type="PANTHER" id="PTHR43884:SF12">
    <property type="entry name" value="ISOVALERYL-COA DEHYDROGENASE, MITOCHONDRIAL-RELATED"/>
    <property type="match status" value="1"/>
</dbReference>
<dbReference type="FunFam" id="1.20.140.10:FF:000001">
    <property type="entry name" value="Acyl-CoA dehydrogenase"/>
    <property type="match status" value="1"/>
</dbReference>
<dbReference type="InterPro" id="IPR009100">
    <property type="entry name" value="AcylCoA_DH/oxidase_NM_dom_sf"/>
</dbReference>
<dbReference type="Gene3D" id="1.10.540.10">
    <property type="entry name" value="Acyl-CoA dehydrogenase/oxidase, N-terminal domain"/>
    <property type="match status" value="1"/>
</dbReference>
<comment type="caution">
    <text evidence="9">The sequence shown here is derived from an EMBL/GenBank/DDBJ whole genome shotgun (WGS) entry which is preliminary data.</text>
</comment>
<dbReference type="InterPro" id="IPR036250">
    <property type="entry name" value="AcylCo_DH-like_C"/>
</dbReference>
<feature type="domain" description="Acyl-CoA oxidase/dehydrogenase middle" evidence="7">
    <location>
        <begin position="124"/>
        <end position="214"/>
    </location>
</feature>
<evidence type="ECO:0000313" key="9">
    <source>
        <dbReference type="EMBL" id="MDA7418101.1"/>
    </source>
</evidence>
<keyword evidence="10" id="KW-1185">Reference proteome</keyword>
<dbReference type="InterPro" id="IPR009075">
    <property type="entry name" value="AcylCo_DH/oxidase_C"/>
</dbReference>
<dbReference type="Proteomes" id="UP001212602">
    <property type="component" value="Unassembled WGS sequence"/>
</dbReference>
<dbReference type="Gene3D" id="2.40.110.10">
    <property type="entry name" value="Butyryl-CoA Dehydrogenase, subunit A, domain 2"/>
    <property type="match status" value="1"/>
</dbReference>
<comment type="similarity">
    <text evidence="2">Belongs to the acyl-CoA dehydrogenase family.</text>
</comment>
<accession>A0AAE3T1L4</accession>
<dbReference type="Pfam" id="PF00441">
    <property type="entry name" value="Acyl-CoA_dh_1"/>
    <property type="match status" value="1"/>
</dbReference>
<evidence type="ECO:0000259" key="8">
    <source>
        <dbReference type="Pfam" id="PF02771"/>
    </source>
</evidence>
<comment type="cofactor">
    <cofactor evidence="1">
        <name>FAD</name>
        <dbReference type="ChEBI" id="CHEBI:57692"/>
    </cofactor>
</comment>
<evidence type="ECO:0000256" key="5">
    <source>
        <dbReference type="ARBA" id="ARBA00023002"/>
    </source>
</evidence>
<feature type="domain" description="Acyl-CoA dehydrogenase/oxidase N-terminal" evidence="8">
    <location>
        <begin position="7"/>
        <end position="119"/>
    </location>
</feature>
<dbReference type="InterPro" id="IPR046373">
    <property type="entry name" value="Acyl-CoA_Oxase/DH_mid-dom_sf"/>
</dbReference>
<reference evidence="9" key="1">
    <citation type="submission" date="2023-01" db="EMBL/GenBank/DDBJ databases">
        <title>Xenophilus mangrovi sp. nov., isolated from soil of Mangrove nature reserve.</title>
        <authorList>
            <person name="Xu S."/>
            <person name="Liu Z."/>
            <person name="Xu Y."/>
        </authorList>
    </citation>
    <scope>NUCLEOTIDE SEQUENCE</scope>
    <source>
        <strain evidence="9">YW8</strain>
    </source>
</reference>
<sequence length="380" mass="41395">MQYFLEPEEQLAVDEIEGFASTRLVPLLASHRDNAIPKAMAHDILRQLSAFGIGSGWIPEEHGGAGLSYSISGRLYEALARHCPDVAGMCFVHEGAAAKILRGATPEIRERYLEKLIGGQLIGCSAVTEASGGSNVRAMRTRAEDVGDSYVVTGEKMWISNASIADVTLLTAKTADEGFVMLVVDLNEVKVERREIKKLGLNGWSLGELNFVDVRVPKHHRIGEARAGLRETMRGFERARCFVSTIALGLAGSALDHSIRYAQDREQFGKPLGATQLVQQMLAEMAIELDAARLLVYRALALLDSGVQCNKEAAMAKVFATEAAVRITSKAIQIHGAFGISTEFPVERLFRCARMLTIPDGTTQINQLVIGRELLGLNAF</sequence>
<evidence type="ECO:0000256" key="2">
    <source>
        <dbReference type="ARBA" id="ARBA00009347"/>
    </source>
</evidence>
<dbReference type="PANTHER" id="PTHR43884">
    <property type="entry name" value="ACYL-COA DEHYDROGENASE"/>
    <property type="match status" value="1"/>
</dbReference>
<dbReference type="GO" id="GO:0050660">
    <property type="term" value="F:flavin adenine dinucleotide binding"/>
    <property type="evidence" value="ECO:0007669"/>
    <property type="project" value="InterPro"/>
</dbReference>
<evidence type="ECO:0000256" key="3">
    <source>
        <dbReference type="ARBA" id="ARBA00022630"/>
    </source>
</evidence>
<keyword evidence="3" id="KW-0285">Flavoprotein</keyword>
<dbReference type="GO" id="GO:0003995">
    <property type="term" value="F:acyl-CoA dehydrogenase activity"/>
    <property type="evidence" value="ECO:0007669"/>
    <property type="project" value="TreeGrafter"/>
</dbReference>
<dbReference type="Pfam" id="PF02771">
    <property type="entry name" value="Acyl-CoA_dh_N"/>
    <property type="match status" value="1"/>
</dbReference>
<evidence type="ECO:0000313" key="10">
    <source>
        <dbReference type="Proteomes" id="UP001212602"/>
    </source>
</evidence>
<keyword evidence="4" id="KW-0274">FAD</keyword>
<keyword evidence="5" id="KW-0560">Oxidoreductase</keyword>
<evidence type="ECO:0000259" key="7">
    <source>
        <dbReference type="Pfam" id="PF02770"/>
    </source>
</evidence>
<evidence type="ECO:0000259" key="6">
    <source>
        <dbReference type="Pfam" id="PF00441"/>
    </source>
</evidence>
<feature type="domain" description="Acyl-CoA dehydrogenase/oxidase C-terminal" evidence="6">
    <location>
        <begin position="227"/>
        <end position="374"/>
    </location>
</feature>
<name>A0AAE3T1L4_9BURK</name>
<dbReference type="SUPFAM" id="SSF47203">
    <property type="entry name" value="Acyl-CoA dehydrogenase C-terminal domain-like"/>
    <property type="match status" value="1"/>
</dbReference>
<gene>
    <name evidence="9" type="ORF">PGB34_17180</name>
</gene>
<dbReference type="Pfam" id="PF02770">
    <property type="entry name" value="Acyl-CoA_dh_M"/>
    <property type="match status" value="1"/>
</dbReference>
<protein>
    <submittedName>
        <fullName evidence="9">Acyl-CoA dehydrogenase family protein</fullName>
    </submittedName>
</protein>
<organism evidence="9 10">
    <name type="scientific">Xenophilus arseniciresistens</name>
    <dbReference type="NCBI Taxonomy" id="1283306"/>
    <lineage>
        <taxon>Bacteria</taxon>
        <taxon>Pseudomonadati</taxon>
        <taxon>Pseudomonadota</taxon>
        <taxon>Betaproteobacteria</taxon>
        <taxon>Burkholderiales</taxon>
        <taxon>Comamonadaceae</taxon>
        <taxon>Xenophilus</taxon>
    </lineage>
</organism>
<dbReference type="EMBL" id="JAQIPB010000008">
    <property type="protein sequence ID" value="MDA7418101.1"/>
    <property type="molecule type" value="Genomic_DNA"/>
</dbReference>
<dbReference type="Gene3D" id="1.20.140.10">
    <property type="entry name" value="Butyryl-CoA Dehydrogenase, subunit A, domain 3"/>
    <property type="match status" value="1"/>
</dbReference>
<dbReference type="InterPro" id="IPR006091">
    <property type="entry name" value="Acyl-CoA_Oxase/DH_mid-dom"/>
</dbReference>
<evidence type="ECO:0000256" key="1">
    <source>
        <dbReference type="ARBA" id="ARBA00001974"/>
    </source>
</evidence>
<dbReference type="RefSeq" id="WP_271429313.1">
    <property type="nucleotide sequence ID" value="NZ_JAQIPB010000008.1"/>
</dbReference>
<dbReference type="AlphaFoldDB" id="A0AAE3T1L4"/>
<evidence type="ECO:0000256" key="4">
    <source>
        <dbReference type="ARBA" id="ARBA00022827"/>
    </source>
</evidence>
<dbReference type="PIRSF" id="PIRSF016578">
    <property type="entry name" value="HsaA"/>
    <property type="match status" value="1"/>
</dbReference>
<dbReference type="SUPFAM" id="SSF56645">
    <property type="entry name" value="Acyl-CoA dehydrogenase NM domain-like"/>
    <property type="match status" value="1"/>
</dbReference>
<dbReference type="InterPro" id="IPR013786">
    <property type="entry name" value="AcylCoA_DH/ox_N"/>
</dbReference>